<dbReference type="AlphaFoldDB" id="W9CUW7"/>
<protein>
    <submittedName>
        <fullName evidence="2">Uncharacterized protein</fullName>
    </submittedName>
</protein>
<dbReference type="HOGENOM" id="CLU_557962_0_0_1"/>
<evidence type="ECO:0000313" key="3">
    <source>
        <dbReference type="Proteomes" id="UP000019487"/>
    </source>
</evidence>
<gene>
    <name evidence="2" type="ORF">SBOR_1257</name>
</gene>
<dbReference type="OrthoDB" id="3509737at2759"/>
<organism evidence="2 3">
    <name type="scientific">Sclerotinia borealis (strain F-4128)</name>
    <dbReference type="NCBI Taxonomy" id="1432307"/>
    <lineage>
        <taxon>Eukaryota</taxon>
        <taxon>Fungi</taxon>
        <taxon>Dikarya</taxon>
        <taxon>Ascomycota</taxon>
        <taxon>Pezizomycotina</taxon>
        <taxon>Leotiomycetes</taxon>
        <taxon>Helotiales</taxon>
        <taxon>Sclerotiniaceae</taxon>
        <taxon>Sclerotinia</taxon>
    </lineage>
</organism>
<evidence type="ECO:0000256" key="1">
    <source>
        <dbReference type="SAM" id="MobiDB-lite"/>
    </source>
</evidence>
<reference evidence="2 3" key="1">
    <citation type="journal article" date="2014" name="Genome Announc.">
        <title>Draft genome sequence of Sclerotinia borealis, a psychrophilic plant pathogenic fungus.</title>
        <authorList>
            <person name="Mardanov A.V."/>
            <person name="Beletsky A.V."/>
            <person name="Kadnikov V.V."/>
            <person name="Ignatov A.N."/>
            <person name="Ravin N.V."/>
        </authorList>
    </citation>
    <scope>NUCLEOTIDE SEQUENCE [LARGE SCALE GENOMIC DNA]</scope>
    <source>
        <strain evidence="3">F-4157</strain>
    </source>
</reference>
<dbReference type="Proteomes" id="UP000019487">
    <property type="component" value="Unassembled WGS sequence"/>
</dbReference>
<comment type="caution">
    <text evidence="2">The sequence shown here is derived from an EMBL/GenBank/DDBJ whole genome shotgun (WGS) entry which is preliminary data.</text>
</comment>
<accession>W9CUW7</accession>
<proteinExistence type="predicted"/>
<feature type="region of interest" description="Disordered" evidence="1">
    <location>
        <begin position="336"/>
        <end position="358"/>
    </location>
</feature>
<name>W9CUW7_SCLBF</name>
<dbReference type="EMBL" id="AYSA01000044">
    <property type="protein sequence ID" value="ESZ98379.1"/>
    <property type="molecule type" value="Genomic_DNA"/>
</dbReference>
<keyword evidence="3" id="KW-1185">Reference proteome</keyword>
<sequence>MAEQDGLLQGILDSIISLNGGTAGLEAGIAAFRELQRNNQMLRLALKQTLELCNQPSYSGQGNVMALSELMKPTPMKPTEEELVLLAKLRTASIAEKKEKIDKKCTLHIFPPEVRDQIFDLILVNYFAQYPRLKVLDYQNWTRGQWDRIDTPGNAGLPLKDLPAFEIALIPDQKLYRHFFALRIKQCIIELRPSLTWNHMYDFPLGYEVADPPKEIMGWLTDESKYKEDYWQWVYNQDMQLGIRSLECLNPRYLRRGWIYQYPSLSMFSPLMLDSIRSVEIVLSTDYLNTQYLDVIESIAQRHAPIFDIPSCHLPHAKLLTHLSYRLNSHTWWHSTPSTNSNSNSPTSSTLPTSSTSTPPILLQSLQTFLSPFSTTNSPIPNPIPIPTTNPQIQTLTIKTLTPKPHPGLRNPVPQQTLNSISPTINLLNKMFHLQAESTWTREEVAPGAYGILRGWKTDCYQLVWEAPVGGRLMVCMEEEETEGAVLEG</sequence>
<evidence type="ECO:0000313" key="2">
    <source>
        <dbReference type="EMBL" id="ESZ98379.1"/>
    </source>
</evidence>